<evidence type="ECO:0000256" key="2">
    <source>
        <dbReference type="ARBA" id="ARBA00004997"/>
    </source>
</evidence>
<comment type="pathway">
    <text evidence="2 14">Carbohydrate degradation; glycolysis; pyruvate from D-glyceraldehyde 3-phosphate: step 5/5.</text>
</comment>
<feature type="domain" description="Pyruvate kinase barrel" evidence="16">
    <location>
        <begin position="1302"/>
        <end position="1638"/>
    </location>
</feature>
<gene>
    <name evidence="18" type="ORF">HYH02_000576</name>
</gene>
<accession>A0A835WYQ5</accession>
<evidence type="ECO:0000256" key="4">
    <source>
        <dbReference type="ARBA" id="ARBA00012142"/>
    </source>
</evidence>
<dbReference type="InterPro" id="IPR040442">
    <property type="entry name" value="Pyrv_kinase-like_dom_sf"/>
</dbReference>
<dbReference type="InterPro" id="IPR011037">
    <property type="entry name" value="Pyrv_Knase-like_insert_dom_sf"/>
</dbReference>
<dbReference type="FunFam" id="3.40.1380.20:FF:000042">
    <property type="entry name" value="Pyruvate kinase"/>
    <property type="match status" value="1"/>
</dbReference>
<sequence>MGGRGSKKTEEEGSDAQLAEQSKQQEQTHGATKTERAETASTVAGLEGSASVLEPLPVLHDTSGESSKASLKHNDSHGSHLHMGMKISSTVSFGQLTEEVSKPLSKARSALKSVHSRMDLIQEYHLREVAAAALKREKAMDWLPEYRPISVVPPSRGRLTHLERTTRVSQAAILNDVPVGRKTKIVCTLGPSCWSEEGLAGLLDAGMDVARFNFSHGTHQAHQEVLDRLRKVVESKKRHTAFLLDTKGPEVRTAMLKDGKDIELVAGQEVIVVGVGDEYTTWEGYKDKKTGETKIGISYAKLCSSIKVGGVILIADGAISIEVVKILNDRELLGRVVNSHKLGQRKNCNLPGVHVDLPVLSPKDIDDVQNFAVKNQMDFIAASFVQCADDVKMIRRVLDEAGGYHIKIICKIENEAGLRNIDSILEITDGIMVARGDLAMEVPAEKIALAQKMIIAKCNVLGKTVITATQMLESMTGAPLPTRAEMTDVANAVYDGTDAVMLSGETANGAYPHAAVRTMAHIVEYAELGVDYAFHHDWVKRHNAGLAPVSPLEATLAGVAKSAITFSMDANGDGVLDASEGCVAIVFTRSGLASQVIAKYRPPCPVIVLSDHDWVLRQSSLTYGLYPLRVEVTGMEDRRKAVEQAIEYGRQRKLVYDGKNILVVSGSGEPFADTVAEIYVDQIGSEGGASWVRRAVSCKRSLSVSQPTHIEYKSPFAGNSVVCVQSLRITPELIIERQFNHRSTKIFASLGPASYDEKKIEAMLDNGVSVFRIFLHEAPTEFYQKLVDRLREHFESRREKCSYTTMPGLMATIKGPEVRTTLLKNHTPLKLAVGETVVLVPTMDPLFEGFTGADGAHIVGVNFPNLTSKLRAGDVLVLAEGTISLTVKEVVPRLAAAAPGGGMDGSVAYMHGKVMTKVTIAAKLGEDRAMDLAAGSLMQDNFLGDRDREAVLFCAKNMIDFVSIPNVRSRADVMAVRELLDSNGGARCKIIAHVSTAQAIANYDEILDATDAVLISRAYMGMRIPAAKVSLAQKWMTAKANLKGKPCIVSAQIMYSMVDSPRPTRAEMTDVANALYDGADALMLREETAVGSFVERVVSITADILRDAEVGVDIYAQLNVLRNFTPKPMPTLECLCSSAVKAAVDMRAALIAVITDTSAPVRALAKYRPGQAIVVVTTRMHVARQCNINYGCVPMLLRSKDRDAPLDKLVNKIVDFARTQKLAAFQAGDDQGDQLIILQGPSNRTFATEEDLAEMQFVTRIIGEEAAEVCAKFGYSGADTIAYRSTKVGLDLICGPTDTRTRKTKVVCTLGPKCWTKEGLEMLVDTGLNVARFNFSHGSHADHQQVLHRLRGVLEERGAAHRVALLLDTKGPEVRTAMLKDGKDINLEAGQELTVVAVGEKYTTWEGYKDEETGETKIGLSYQHLCRDVKVGGMIKIGDGLITLEVLDILSPTELRARALNSKALGQRKNVNLPGVHVDMPVLGPNDINDVQNFAAKNKMDFVAASFVQSADDVRFIRKVLDEAGGQNVRIISKIESTAGLVNYDAILAESDGIMVARGDLAMEIPSEKVALAQKMMITKANIAGKFIITATQMLESMIKAPLPTRAEMTDVANAVFDGTDAVMLSGETANGDFPQLALATMCAIAANAEVGTNYPQVYDFIRDFSARPMSTAEAVLGCAAKNVLDVDAALILVISSTGASARLVAKYRPRVPVLLITDSMAAARAVAPLFGVYVSIVDELPRSRFDVEFEVLLEEATLFAMEAGLCPPGKEVVVVHGCNKADAEDGLPMVEIQVAAGGVPSRQASEATSGNENITPKPSMQPPKPKRTTGLSPFAPAVPPSPAAVAFHNVFNTGGAGIHHVTSGMSPFGSLAALAPGNDAAEGPKPQQPAQAANKLISDVVEESAFSGAAAVAATALAPRRSLSPRRSLRDNIPAIPSAAKSSSSAASHTPSPAPTAPPKVLTAAMMAAKTLSLRTTAISLVDILDHSLPAGRKTKIVCTLGPSCWTEEGLNGIINAGMDVARFNFSHGTHQAHQEVLDRLRKVEKAGTKRIAYLLDTKGPEVRTAMLKDGKDIKLEADQEITVVAVGDDYDKWEGYKDEKTGETKIGISYAKLCQSVRVGSRILVADGSLTIEVLEILSATELRGRCLNTKVLGQRKNVNLPGVHVDIPVLTPKDIEDLQKFCVGNSMDFVAASFVQSADDVRLIRRVLDDAGGVNVQIISKIENEAGLKHFDAILAESDGIMVARGDLAMEIPSEKVALAQKMMITKCNIAGKFVITATQMLESMTGAPLPTRAEMTDVANAVFDGTDAVMLSGETANGKFPRQAVETMAAIVANAENGTAYVSTQWFIRDHTPKPFGITEATGVSCVAASVDCNAQLIITLTSGGYTSRFVSKYRPAVPQIVVTDSVHVANQACVHFGQYALLVDVDFSVWPAERSLTAQVDELVAQAALFAQDKGLWAGQGTAILLHGRDDLSADSQPVLRAVDLADIVGGAPAELIAAASSSKLSAGTARAGSREAPLGRTSTAGLARTSVTGGRAFSLVV</sequence>
<evidence type="ECO:0000313" key="18">
    <source>
        <dbReference type="EMBL" id="KAG2454740.1"/>
    </source>
</evidence>
<feature type="domain" description="Pyruvate kinase C-terminal" evidence="17">
    <location>
        <begin position="585"/>
        <end position="668"/>
    </location>
</feature>
<evidence type="ECO:0000256" key="10">
    <source>
        <dbReference type="ARBA" id="ARBA00022842"/>
    </source>
</evidence>
<feature type="domain" description="Pyruvate kinase barrel" evidence="16">
    <location>
        <begin position="1994"/>
        <end position="2329"/>
    </location>
</feature>
<dbReference type="UniPathway" id="UPA00109">
    <property type="reaction ID" value="UER00188"/>
</dbReference>
<dbReference type="Pfam" id="PF00224">
    <property type="entry name" value="PK"/>
    <property type="match status" value="4"/>
</dbReference>
<keyword evidence="6" id="KW-0479">Metal-binding</keyword>
<feature type="compositionally biased region" description="Low complexity" evidence="15">
    <location>
        <begin position="1938"/>
        <end position="1952"/>
    </location>
</feature>
<evidence type="ECO:0000256" key="1">
    <source>
        <dbReference type="ARBA" id="ARBA00001958"/>
    </source>
</evidence>
<keyword evidence="9" id="KW-0067">ATP-binding</keyword>
<dbReference type="Proteomes" id="UP000613740">
    <property type="component" value="Unassembled WGS sequence"/>
</dbReference>
<evidence type="ECO:0000256" key="8">
    <source>
        <dbReference type="ARBA" id="ARBA00022777"/>
    </source>
</evidence>
<keyword evidence="11 14" id="KW-0324">Glycolysis</keyword>
<evidence type="ECO:0000256" key="13">
    <source>
        <dbReference type="ARBA" id="ARBA00048152"/>
    </source>
</evidence>
<feature type="domain" description="Pyruvate kinase C-terminal" evidence="17">
    <location>
        <begin position="1135"/>
        <end position="1241"/>
    </location>
</feature>
<dbReference type="FunFam" id="2.40.33.10:FF:000001">
    <property type="entry name" value="Pyruvate kinase"/>
    <property type="match status" value="2"/>
</dbReference>
<dbReference type="FunFam" id="2.40.33.10:FF:000018">
    <property type="entry name" value="Pyruvate kinase"/>
    <property type="match status" value="1"/>
</dbReference>
<comment type="similarity">
    <text evidence="3 14">Belongs to the pyruvate kinase family.</text>
</comment>
<evidence type="ECO:0000256" key="12">
    <source>
        <dbReference type="ARBA" id="ARBA00023317"/>
    </source>
</evidence>
<comment type="catalytic activity">
    <reaction evidence="13 14">
        <text>pyruvate + ATP = phosphoenolpyruvate + ADP + H(+)</text>
        <dbReference type="Rhea" id="RHEA:18157"/>
        <dbReference type="ChEBI" id="CHEBI:15361"/>
        <dbReference type="ChEBI" id="CHEBI:15378"/>
        <dbReference type="ChEBI" id="CHEBI:30616"/>
        <dbReference type="ChEBI" id="CHEBI:58702"/>
        <dbReference type="ChEBI" id="CHEBI:456216"/>
        <dbReference type="EC" id="2.7.1.40"/>
    </reaction>
</comment>
<keyword evidence="5 14" id="KW-0808">Transferase</keyword>
<evidence type="ECO:0000256" key="3">
    <source>
        <dbReference type="ARBA" id="ARBA00008663"/>
    </source>
</evidence>
<dbReference type="GO" id="GO:0000287">
    <property type="term" value="F:magnesium ion binding"/>
    <property type="evidence" value="ECO:0007669"/>
    <property type="project" value="InterPro"/>
</dbReference>
<dbReference type="PANTHER" id="PTHR11817">
    <property type="entry name" value="PYRUVATE KINASE"/>
    <property type="match status" value="1"/>
</dbReference>
<evidence type="ECO:0000256" key="11">
    <source>
        <dbReference type="ARBA" id="ARBA00023152"/>
    </source>
</evidence>
<dbReference type="SUPFAM" id="SSF51621">
    <property type="entry name" value="Phosphoenolpyruvate/pyruvate domain"/>
    <property type="match status" value="4"/>
</dbReference>
<keyword evidence="12" id="KW-0670">Pyruvate</keyword>
<comment type="caution">
    <text evidence="18">The sequence shown here is derived from an EMBL/GenBank/DDBJ whole genome shotgun (WGS) entry which is preliminary data.</text>
</comment>
<dbReference type="InterPro" id="IPR001697">
    <property type="entry name" value="Pyr_Knase"/>
</dbReference>
<keyword evidence="10 14" id="KW-0460">Magnesium</keyword>
<dbReference type="NCBIfam" id="NF004491">
    <property type="entry name" value="PRK05826.1"/>
    <property type="match status" value="3"/>
</dbReference>
<evidence type="ECO:0000256" key="6">
    <source>
        <dbReference type="ARBA" id="ARBA00022723"/>
    </source>
</evidence>
<dbReference type="Gene3D" id="3.20.20.60">
    <property type="entry name" value="Phosphoenolpyruvate-binding domains"/>
    <property type="match status" value="4"/>
</dbReference>
<dbReference type="InterPro" id="IPR015795">
    <property type="entry name" value="Pyrv_Knase_C"/>
</dbReference>
<dbReference type="InterPro" id="IPR036918">
    <property type="entry name" value="Pyrv_Knase_C_sf"/>
</dbReference>
<evidence type="ECO:0000256" key="9">
    <source>
        <dbReference type="ARBA" id="ARBA00022840"/>
    </source>
</evidence>
<organism evidence="18 19">
    <name type="scientific">Chlamydomonas schloesseri</name>
    <dbReference type="NCBI Taxonomy" id="2026947"/>
    <lineage>
        <taxon>Eukaryota</taxon>
        <taxon>Viridiplantae</taxon>
        <taxon>Chlorophyta</taxon>
        <taxon>core chlorophytes</taxon>
        <taxon>Chlorophyceae</taxon>
        <taxon>CS clade</taxon>
        <taxon>Chlamydomonadales</taxon>
        <taxon>Chlamydomonadaceae</taxon>
        <taxon>Chlamydomonas</taxon>
    </lineage>
</organism>
<feature type="domain" description="Pyruvate kinase C-terminal" evidence="17">
    <location>
        <begin position="2364"/>
        <end position="2474"/>
    </location>
</feature>
<dbReference type="GO" id="GO:0016301">
    <property type="term" value="F:kinase activity"/>
    <property type="evidence" value="ECO:0007669"/>
    <property type="project" value="UniProtKB-KW"/>
</dbReference>
<dbReference type="GO" id="GO:0030955">
    <property type="term" value="F:potassium ion binding"/>
    <property type="evidence" value="ECO:0007669"/>
    <property type="project" value="InterPro"/>
</dbReference>
<reference evidence="18" key="1">
    <citation type="journal article" date="2020" name="bioRxiv">
        <title>Comparative genomics of Chlamydomonas.</title>
        <authorList>
            <person name="Craig R.J."/>
            <person name="Hasan A.R."/>
            <person name="Ness R.W."/>
            <person name="Keightley P.D."/>
        </authorList>
    </citation>
    <scope>NUCLEOTIDE SEQUENCE</scope>
    <source>
        <strain evidence="18">CCAP 11/173</strain>
    </source>
</reference>
<dbReference type="InterPro" id="IPR015793">
    <property type="entry name" value="Pyrv_Knase_brl"/>
</dbReference>
<feature type="region of interest" description="Disordered" evidence="15">
    <location>
        <begin position="1799"/>
        <end position="1838"/>
    </location>
</feature>
<dbReference type="EMBL" id="JAEHOD010000001">
    <property type="protein sequence ID" value="KAG2454740.1"/>
    <property type="molecule type" value="Genomic_DNA"/>
</dbReference>
<dbReference type="Gene3D" id="2.40.33.10">
    <property type="entry name" value="PK beta-barrel domain-like"/>
    <property type="match status" value="4"/>
</dbReference>
<dbReference type="Gene3D" id="3.40.1380.20">
    <property type="entry name" value="Pyruvate kinase, C-terminal domain"/>
    <property type="match status" value="4"/>
</dbReference>
<evidence type="ECO:0000259" key="17">
    <source>
        <dbReference type="Pfam" id="PF02887"/>
    </source>
</evidence>
<proteinExistence type="inferred from homology"/>
<evidence type="ECO:0000256" key="14">
    <source>
        <dbReference type="RuleBase" id="RU000504"/>
    </source>
</evidence>
<protein>
    <recommendedName>
        <fullName evidence="4 14">Pyruvate kinase</fullName>
        <ecNumber evidence="4 14">2.7.1.40</ecNumber>
    </recommendedName>
</protein>
<dbReference type="OrthoDB" id="108365at2759"/>
<evidence type="ECO:0000256" key="5">
    <source>
        <dbReference type="ARBA" id="ARBA00022679"/>
    </source>
</evidence>
<dbReference type="GO" id="GO:0005524">
    <property type="term" value="F:ATP binding"/>
    <property type="evidence" value="ECO:0007669"/>
    <property type="project" value="UniProtKB-KW"/>
</dbReference>
<evidence type="ECO:0000256" key="15">
    <source>
        <dbReference type="SAM" id="MobiDB-lite"/>
    </source>
</evidence>
<keyword evidence="19" id="KW-1185">Reference proteome</keyword>
<dbReference type="InterPro" id="IPR015806">
    <property type="entry name" value="Pyrv_Knase_insert_dom_sf"/>
</dbReference>
<feature type="region of interest" description="Disordered" evidence="15">
    <location>
        <begin position="1"/>
        <end position="82"/>
    </location>
</feature>
<feature type="domain" description="Pyruvate kinase barrel" evidence="16">
    <location>
        <begin position="181"/>
        <end position="516"/>
    </location>
</feature>
<feature type="compositionally biased region" description="Polar residues" evidence="15">
    <location>
        <begin position="19"/>
        <end position="31"/>
    </location>
</feature>
<dbReference type="SUPFAM" id="SSF50800">
    <property type="entry name" value="PK beta-barrel domain-like"/>
    <property type="match status" value="4"/>
</dbReference>
<dbReference type="EC" id="2.7.1.40" evidence="4 14"/>
<evidence type="ECO:0000313" key="19">
    <source>
        <dbReference type="Proteomes" id="UP000613740"/>
    </source>
</evidence>
<dbReference type="PRINTS" id="PR01050">
    <property type="entry name" value="PYRUVTKNASE"/>
</dbReference>
<comment type="cofactor">
    <cofactor evidence="1">
        <name>K(+)</name>
        <dbReference type="ChEBI" id="CHEBI:29103"/>
    </cofactor>
</comment>
<feature type="region of interest" description="Disordered" evidence="15">
    <location>
        <begin position="1938"/>
        <end position="1960"/>
    </location>
</feature>
<dbReference type="InterPro" id="IPR015813">
    <property type="entry name" value="Pyrv/PenolPyrv_kinase-like_dom"/>
</dbReference>
<feature type="domain" description="Pyruvate kinase barrel" evidence="16">
    <location>
        <begin position="742"/>
        <end position="1095"/>
    </location>
</feature>
<name>A0A835WYQ5_9CHLO</name>
<dbReference type="NCBIfam" id="TIGR01064">
    <property type="entry name" value="pyruv_kin"/>
    <property type="match status" value="3"/>
</dbReference>
<feature type="domain" description="Pyruvate kinase C-terminal" evidence="17">
    <location>
        <begin position="1674"/>
        <end position="1781"/>
    </location>
</feature>
<evidence type="ECO:0000256" key="7">
    <source>
        <dbReference type="ARBA" id="ARBA00022741"/>
    </source>
</evidence>
<evidence type="ECO:0000259" key="16">
    <source>
        <dbReference type="Pfam" id="PF00224"/>
    </source>
</evidence>
<keyword evidence="7" id="KW-0547">Nucleotide-binding</keyword>
<dbReference type="Pfam" id="PF02887">
    <property type="entry name" value="PK_C"/>
    <property type="match status" value="4"/>
</dbReference>
<keyword evidence="8 14" id="KW-0418">Kinase</keyword>
<feature type="compositionally biased region" description="Polar residues" evidence="15">
    <location>
        <begin position="1803"/>
        <end position="1819"/>
    </location>
</feature>
<dbReference type="GO" id="GO:0004743">
    <property type="term" value="F:pyruvate kinase activity"/>
    <property type="evidence" value="ECO:0007669"/>
    <property type="project" value="UniProtKB-EC"/>
</dbReference>
<dbReference type="SUPFAM" id="SSF52935">
    <property type="entry name" value="PK C-terminal domain-like"/>
    <property type="match status" value="4"/>
</dbReference>